<sequence>MVVEIKSTDTPQEVDKKLQAIMQASEQKQLIAANERRERLMKCFGAIKSDLDPLEIQKQLRSEWD</sequence>
<keyword evidence="2" id="KW-1185">Reference proteome</keyword>
<dbReference type="EMBL" id="BMDO01000005">
    <property type="protein sequence ID" value="GGI50969.1"/>
    <property type="molecule type" value="Genomic_DNA"/>
</dbReference>
<protein>
    <submittedName>
        <fullName evidence="1">Uncharacterized protein</fullName>
    </submittedName>
</protein>
<accession>A0A917JC24</accession>
<name>A0A917JC24_9SPHI</name>
<reference evidence="1" key="2">
    <citation type="submission" date="2020-09" db="EMBL/GenBank/DDBJ databases">
        <authorList>
            <person name="Sun Q."/>
            <person name="Sedlacek I."/>
        </authorList>
    </citation>
    <scope>NUCLEOTIDE SEQUENCE</scope>
    <source>
        <strain evidence="1">CCM 8711</strain>
    </source>
</reference>
<dbReference type="RefSeq" id="WP_188416599.1">
    <property type="nucleotide sequence ID" value="NZ_BMDO01000005.1"/>
</dbReference>
<evidence type="ECO:0000313" key="1">
    <source>
        <dbReference type="EMBL" id="GGI50969.1"/>
    </source>
</evidence>
<organism evidence="1 2">
    <name type="scientific">Mucilaginibacter galii</name>
    <dbReference type="NCBI Taxonomy" id="2005073"/>
    <lineage>
        <taxon>Bacteria</taxon>
        <taxon>Pseudomonadati</taxon>
        <taxon>Bacteroidota</taxon>
        <taxon>Sphingobacteriia</taxon>
        <taxon>Sphingobacteriales</taxon>
        <taxon>Sphingobacteriaceae</taxon>
        <taxon>Mucilaginibacter</taxon>
    </lineage>
</organism>
<comment type="caution">
    <text evidence="1">The sequence shown here is derived from an EMBL/GenBank/DDBJ whole genome shotgun (WGS) entry which is preliminary data.</text>
</comment>
<dbReference type="AlphaFoldDB" id="A0A917JC24"/>
<gene>
    <name evidence="1" type="ORF">GCM10011425_21810</name>
</gene>
<reference evidence="1" key="1">
    <citation type="journal article" date="2014" name="Int. J. Syst. Evol. Microbiol.">
        <title>Complete genome sequence of Corynebacterium casei LMG S-19264T (=DSM 44701T), isolated from a smear-ripened cheese.</title>
        <authorList>
            <consortium name="US DOE Joint Genome Institute (JGI-PGF)"/>
            <person name="Walter F."/>
            <person name="Albersmeier A."/>
            <person name="Kalinowski J."/>
            <person name="Ruckert C."/>
        </authorList>
    </citation>
    <scope>NUCLEOTIDE SEQUENCE</scope>
    <source>
        <strain evidence="1">CCM 8711</strain>
    </source>
</reference>
<proteinExistence type="predicted"/>
<dbReference type="Proteomes" id="UP000662074">
    <property type="component" value="Unassembled WGS sequence"/>
</dbReference>
<evidence type="ECO:0000313" key="2">
    <source>
        <dbReference type="Proteomes" id="UP000662074"/>
    </source>
</evidence>